<gene>
    <name evidence="1" type="ORF">U27_02357</name>
</gene>
<protein>
    <submittedName>
        <fullName evidence="1">Uncharacterized protein</fullName>
    </submittedName>
</protein>
<dbReference type="HOGENOM" id="CLU_2822361_0_0_0"/>
<sequence>MTSFRAHTLQTWPSEFTDLGKNGFAIEGFFENERQEHKEEKREIRGFPFFLPVEQWEDPSTAYASS</sequence>
<dbReference type="Proteomes" id="UP000030661">
    <property type="component" value="Unassembled WGS sequence"/>
</dbReference>
<organism evidence="1">
    <name type="scientific">Vecturithrix granuli</name>
    <dbReference type="NCBI Taxonomy" id="1499967"/>
    <lineage>
        <taxon>Bacteria</taxon>
        <taxon>Candidatus Moduliflexota</taxon>
        <taxon>Candidatus Vecturitrichia</taxon>
        <taxon>Candidatus Vecturitrichales</taxon>
        <taxon>Candidatus Vecturitrichaceae</taxon>
        <taxon>Candidatus Vecturithrix</taxon>
    </lineage>
</organism>
<name>A0A0S6WBI0_VECG1</name>
<evidence type="ECO:0000313" key="1">
    <source>
        <dbReference type="EMBL" id="GAK55523.1"/>
    </source>
</evidence>
<dbReference type="EMBL" id="DF820463">
    <property type="protein sequence ID" value="GAK55523.1"/>
    <property type="molecule type" value="Genomic_DNA"/>
</dbReference>
<reference evidence="1" key="1">
    <citation type="journal article" date="2015" name="PeerJ">
        <title>First genomic representation of candidate bacterial phylum KSB3 points to enhanced environmental sensing as a trigger of wastewater bulking.</title>
        <authorList>
            <person name="Sekiguchi Y."/>
            <person name="Ohashi A."/>
            <person name="Parks D.H."/>
            <person name="Yamauchi T."/>
            <person name="Tyson G.W."/>
            <person name="Hugenholtz P."/>
        </authorList>
    </citation>
    <scope>NUCLEOTIDE SEQUENCE [LARGE SCALE GENOMIC DNA]</scope>
</reference>
<proteinExistence type="predicted"/>
<dbReference type="AlphaFoldDB" id="A0A0S6WBI0"/>
<accession>A0A0S6WBI0</accession>
<evidence type="ECO:0000313" key="2">
    <source>
        <dbReference type="Proteomes" id="UP000030661"/>
    </source>
</evidence>
<keyword evidence="2" id="KW-1185">Reference proteome</keyword>